<dbReference type="OrthoDB" id="5406607at2759"/>
<gene>
    <name evidence="4" type="ORF">P154DRAFT_598655</name>
</gene>
<feature type="transmembrane region" description="Helical" evidence="2">
    <location>
        <begin position="54"/>
        <end position="77"/>
    </location>
</feature>
<name>A0A6A5WFC6_9PLEO</name>
<evidence type="ECO:0000313" key="4">
    <source>
        <dbReference type="EMBL" id="KAF2000613.1"/>
    </source>
</evidence>
<evidence type="ECO:0000256" key="1">
    <source>
        <dbReference type="SAM" id="MobiDB-lite"/>
    </source>
</evidence>
<feature type="region of interest" description="Disordered" evidence="1">
    <location>
        <begin position="688"/>
        <end position="709"/>
    </location>
</feature>
<feature type="transmembrane region" description="Helical" evidence="2">
    <location>
        <begin position="271"/>
        <end position="292"/>
    </location>
</feature>
<keyword evidence="2" id="KW-0472">Membrane</keyword>
<reference evidence="4" key="1">
    <citation type="journal article" date="2020" name="Stud. Mycol.">
        <title>101 Dothideomycetes genomes: a test case for predicting lifestyles and emergence of pathogens.</title>
        <authorList>
            <person name="Haridas S."/>
            <person name="Albert R."/>
            <person name="Binder M."/>
            <person name="Bloem J."/>
            <person name="Labutti K."/>
            <person name="Salamov A."/>
            <person name="Andreopoulos B."/>
            <person name="Baker S."/>
            <person name="Barry K."/>
            <person name="Bills G."/>
            <person name="Bluhm B."/>
            <person name="Cannon C."/>
            <person name="Castanera R."/>
            <person name="Culley D."/>
            <person name="Daum C."/>
            <person name="Ezra D."/>
            <person name="Gonzalez J."/>
            <person name="Henrissat B."/>
            <person name="Kuo A."/>
            <person name="Liang C."/>
            <person name="Lipzen A."/>
            <person name="Lutzoni F."/>
            <person name="Magnuson J."/>
            <person name="Mondo S."/>
            <person name="Nolan M."/>
            <person name="Ohm R."/>
            <person name="Pangilinan J."/>
            <person name="Park H.-J."/>
            <person name="Ramirez L."/>
            <person name="Alfaro M."/>
            <person name="Sun H."/>
            <person name="Tritt A."/>
            <person name="Yoshinaga Y."/>
            <person name="Zwiers L.-H."/>
            <person name="Turgeon B."/>
            <person name="Goodwin S."/>
            <person name="Spatafora J."/>
            <person name="Crous P."/>
            <person name="Grigoriev I."/>
        </authorList>
    </citation>
    <scope>NUCLEOTIDE SEQUENCE</scope>
    <source>
        <strain evidence="4">CBS 123094</strain>
    </source>
</reference>
<accession>A0A6A5WFC6</accession>
<keyword evidence="2" id="KW-0812">Transmembrane</keyword>
<feature type="transmembrane region" description="Helical" evidence="2">
    <location>
        <begin position="559"/>
        <end position="575"/>
    </location>
</feature>
<evidence type="ECO:0000313" key="5">
    <source>
        <dbReference type="Proteomes" id="UP000799779"/>
    </source>
</evidence>
<keyword evidence="2" id="KW-1133">Transmembrane helix</keyword>
<dbReference type="PANTHER" id="PTHR24148">
    <property type="entry name" value="ANKYRIN REPEAT DOMAIN-CONTAINING PROTEIN 39 HOMOLOG-RELATED"/>
    <property type="match status" value="1"/>
</dbReference>
<proteinExistence type="predicted"/>
<sequence length="865" mass="96284">MGSLGPLKMWSYGLVMLAMAHTVTAAALQNITLPLPAGTSNHGTPGLLCTPTKWTDLASFYLFNYVAHAATVIILPGERSIDFAVSVVGCLLFPALGLYRGVGAILCGAVFERNDLRKAAKSGALCMVVRSPDWRPVDGESVGNAVVRRKYIPVTRGDDTAQEKDTQIIPYQNDVEDEADVHVVIYSPPWIRSQFGSPHFVHRQVIHGTHTLPPGYQYAIIPPSAQFTASSKTTIEIASTYNFVKVLAALAQTGYASLTLYRSRGDQIERFGYAAFGLTVAPYAVMSVMNLIGNLCRPDYASLYLVDTSIMDEARRRGGNFEGTVARLEEEADPSICSCQVSNTVDIEDLVFTNDGFGNMRACFNTTSPPITTKQPASEPDTLSSSITSKTANHISQRPDPLAWQTWPTQSPSSPSKSSSSTLNSGLTPHTYRLSAPLPKNDHATTEKDSLLLLPSCNPLRLTPHQPLPEDPSPRWMMSSITLTKCNYHWFAKISRYVIAFHPHIYTPATHSRPLLWRWIRYLLTFFIGLLPVLIIGLLSQFQKGSAPKEDSENWKAYTMQWLAFGVVSGLWWVLDQEVKDGSEVERFKVGPAVRFISRLPGRGENGTREKKVCREDIPVEGRKTNGGFRRKTQLGNSGPSYVDCKEPRRVEKAVQIHCSKAGVVMMQCQIPKAHLFFNRGGLAPLSARQASGRRQRAPSTPPKWQQMQPKVTSTNTKVWILRSSKFGYSRLKRTRPHLRHTAPSTYSISHQLHRILPYHTCGAHSLLLITYYSTAGFSEVRDNLCNFLCTFQTRTAVTTDVEYIFIDQICINQNDIQEKHAQVKLMSNTSSMAALVVTWLGIDPKIIESARNYLNEPRDYHAKA</sequence>
<feature type="transmembrane region" description="Helical" evidence="2">
    <location>
        <begin position="83"/>
        <end position="111"/>
    </location>
</feature>
<dbReference type="EMBL" id="ML977588">
    <property type="protein sequence ID" value="KAF2000613.1"/>
    <property type="molecule type" value="Genomic_DNA"/>
</dbReference>
<dbReference type="AlphaFoldDB" id="A0A6A5WFC6"/>
<dbReference type="InterPro" id="IPR052895">
    <property type="entry name" value="HetReg/Transcr_Mod"/>
</dbReference>
<feature type="transmembrane region" description="Helical" evidence="2">
    <location>
        <begin position="12"/>
        <end position="33"/>
    </location>
</feature>
<evidence type="ECO:0000256" key="2">
    <source>
        <dbReference type="SAM" id="Phobius"/>
    </source>
</evidence>
<dbReference type="PANTHER" id="PTHR24148:SF73">
    <property type="entry name" value="HET DOMAIN PROTEIN (AFU_ORTHOLOGUE AFUA_8G01020)"/>
    <property type="match status" value="1"/>
</dbReference>
<dbReference type="Pfam" id="PF06985">
    <property type="entry name" value="HET"/>
    <property type="match status" value="1"/>
</dbReference>
<organism evidence="4 5">
    <name type="scientific">Amniculicola lignicola CBS 123094</name>
    <dbReference type="NCBI Taxonomy" id="1392246"/>
    <lineage>
        <taxon>Eukaryota</taxon>
        <taxon>Fungi</taxon>
        <taxon>Dikarya</taxon>
        <taxon>Ascomycota</taxon>
        <taxon>Pezizomycotina</taxon>
        <taxon>Dothideomycetes</taxon>
        <taxon>Pleosporomycetidae</taxon>
        <taxon>Pleosporales</taxon>
        <taxon>Amniculicolaceae</taxon>
        <taxon>Amniculicola</taxon>
    </lineage>
</organism>
<keyword evidence="5" id="KW-1185">Reference proteome</keyword>
<feature type="compositionally biased region" description="Low complexity" evidence="1">
    <location>
        <begin position="411"/>
        <end position="421"/>
    </location>
</feature>
<evidence type="ECO:0000259" key="3">
    <source>
        <dbReference type="Pfam" id="PF06985"/>
    </source>
</evidence>
<feature type="region of interest" description="Disordered" evidence="1">
    <location>
        <begin position="368"/>
        <end position="425"/>
    </location>
</feature>
<feature type="domain" description="Heterokaryon incompatibility" evidence="3">
    <location>
        <begin position="796"/>
        <end position="844"/>
    </location>
</feature>
<protein>
    <recommendedName>
        <fullName evidence="3">Heterokaryon incompatibility domain-containing protein</fullName>
    </recommendedName>
</protein>
<feature type="compositionally biased region" description="Polar residues" evidence="1">
    <location>
        <begin position="368"/>
        <end position="396"/>
    </location>
</feature>
<feature type="transmembrane region" description="Helical" evidence="2">
    <location>
        <begin position="519"/>
        <end position="539"/>
    </location>
</feature>
<dbReference type="Proteomes" id="UP000799779">
    <property type="component" value="Unassembled WGS sequence"/>
</dbReference>
<dbReference type="InterPro" id="IPR010730">
    <property type="entry name" value="HET"/>
</dbReference>